<feature type="region of interest" description="Disordered" evidence="1">
    <location>
        <begin position="82"/>
        <end position="105"/>
    </location>
</feature>
<dbReference type="PANTHER" id="PTHR45958">
    <property type="entry name" value="RING-TYPE E3 UBIQUITIN TRANSFERASE"/>
    <property type="match status" value="1"/>
</dbReference>
<reference evidence="2 3" key="1">
    <citation type="journal article" date="2005" name="PLoS Biol.">
        <title>The genomes of Oryza sativa: a history of duplications.</title>
        <authorList>
            <person name="Yu J."/>
            <person name="Wang J."/>
            <person name="Lin W."/>
            <person name="Li S."/>
            <person name="Li H."/>
            <person name="Zhou J."/>
            <person name="Ni P."/>
            <person name="Dong W."/>
            <person name="Hu S."/>
            <person name="Zeng C."/>
            <person name="Zhang J."/>
            <person name="Zhang Y."/>
            <person name="Li R."/>
            <person name="Xu Z."/>
            <person name="Li S."/>
            <person name="Li X."/>
            <person name="Zheng H."/>
            <person name="Cong L."/>
            <person name="Lin L."/>
            <person name="Yin J."/>
            <person name="Geng J."/>
            <person name="Li G."/>
            <person name="Shi J."/>
            <person name="Liu J."/>
            <person name="Lv H."/>
            <person name="Li J."/>
            <person name="Wang J."/>
            <person name="Deng Y."/>
            <person name="Ran L."/>
            <person name="Shi X."/>
            <person name="Wang X."/>
            <person name="Wu Q."/>
            <person name="Li C."/>
            <person name="Ren X."/>
            <person name="Wang J."/>
            <person name="Wang X."/>
            <person name="Li D."/>
            <person name="Liu D."/>
            <person name="Zhang X."/>
            <person name="Ji Z."/>
            <person name="Zhao W."/>
            <person name="Sun Y."/>
            <person name="Zhang Z."/>
            <person name="Bao J."/>
            <person name="Han Y."/>
            <person name="Dong L."/>
            <person name="Ji J."/>
            <person name="Chen P."/>
            <person name="Wu S."/>
            <person name="Liu J."/>
            <person name="Xiao Y."/>
            <person name="Bu D."/>
            <person name="Tan J."/>
            <person name="Yang L."/>
            <person name="Ye C."/>
            <person name="Zhang J."/>
            <person name="Xu J."/>
            <person name="Zhou Y."/>
            <person name="Yu Y."/>
            <person name="Zhang B."/>
            <person name="Zhuang S."/>
            <person name="Wei H."/>
            <person name="Liu B."/>
            <person name="Lei M."/>
            <person name="Yu H."/>
            <person name="Li Y."/>
            <person name="Xu H."/>
            <person name="Wei S."/>
            <person name="He X."/>
            <person name="Fang L."/>
            <person name="Zhang Z."/>
            <person name="Zhang Y."/>
            <person name="Huang X."/>
            <person name="Su Z."/>
            <person name="Tong W."/>
            <person name="Li J."/>
            <person name="Tong Z."/>
            <person name="Li S."/>
            <person name="Ye J."/>
            <person name="Wang L."/>
            <person name="Fang L."/>
            <person name="Lei T."/>
            <person name="Chen C."/>
            <person name="Chen H."/>
            <person name="Xu Z."/>
            <person name="Li H."/>
            <person name="Huang H."/>
            <person name="Zhang F."/>
            <person name="Xu H."/>
            <person name="Li N."/>
            <person name="Zhao C."/>
            <person name="Li S."/>
            <person name="Dong L."/>
            <person name="Huang Y."/>
            <person name="Li L."/>
            <person name="Xi Y."/>
            <person name="Qi Q."/>
            <person name="Li W."/>
            <person name="Zhang B."/>
            <person name="Hu W."/>
            <person name="Zhang Y."/>
            <person name="Tian X."/>
            <person name="Jiao Y."/>
            <person name="Liang X."/>
            <person name="Jin J."/>
            <person name="Gao L."/>
            <person name="Zheng W."/>
            <person name="Hao B."/>
            <person name="Liu S."/>
            <person name="Wang W."/>
            <person name="Yuan L."/>
            <person name="Cao M."/>
            <person name="McDermott J."/>
            <person name="Samudrala R."/>
            <person name="Wang J."/>
            <person name="Wong G.K."/>
            <person name="Yang H."/>
        </authorList>
    </citation>
    <scope>NUCLEOTIDE SEQUENCE [LARGE SCALE GENOMIC DNA]</scope>
    <source>
        <strain evidence="3">cv. 93-11</strain>
    </source>
</reference>
<dbReference type="Proteomes" id="UP000007015">
    <property type="component" value="Chromosome 1"/>
</dbReference>
<gene>
    <name evidence="2" type="ORF">OsI_03089</name>
</gene>
<sequence length="180" mass="19664">MVEELYIRKVDDEALPYKAMAAAVLANVVESSIDPDTTVVNKEGHVLTSKYSIYDFIHMLKCFIPDKLNLSIIRVLSRSPRTPIRSPPWSRSSGRTTGATPSWSSRTEALDVAATRLLVTCQCTWGTPSPRGSARRRAPPAPAKEADEGRRAALLRAVCGRGRRHVGGVGLRVRVFAPGP</sequence>
<proteinExistence type="predicted"/>
<evidence type="ECO:0000313" key="3">
    <source>
        <dbReference type="Proteomes" id="UP000007015"/>
    </source>
</evidence>
<dbReference type="AlphaFoldDB" id="A2WTA1"/>
<protein>
    <submittedName>
        <fullName evidence="2">Uncharacterized protein</fullName>
    </submittedName>
</protein>
<feature type="compositionally biased region" description="Low complexity" evidence="1">
    <location>
        <begin position="82"/>
        <end position="97"/>
    </location>
</feature>
<evidence type="ECO:0000313" key="2">
    <source>
        <dbReference type="EMBL" id="EAY75197.1"/>
    </source>
</evidence>
<keyword evidence="3" id="KW-1185">Reference proteome</keyword>
<dbReference type="InterPro" id="IPR052608">
    <property type="entry name" value="U-box_domain_protein"/>
</dbReference>
<feature type="region of interest" description="Disordered" evidence="1">
    <location>
        <begin position="128"/>
        <end position="149"/>
    </location>
</feature>
<dbReference type="HOGENOM" id="CLU_1498666_0_0_1"/>
<dbReference type="EMBL" id="CM000126">
    <property type="protein sequence ID" value="EAY75197.1"/>
    <property type="molecule type" value="Genomic_DNA"/>
</dbReference>
<accession>A2WTA1</accession>
<dbReference type="Gramene" id="BGIOSGA001111-TA">
    <property type="protein sequence ID" value="BGIOSGA001111-PA"/>
    <property type="gene ID" value="BGIOSGA001111"/>
</dbReference>
<dbReference type="PANTHER" id="PTHR45958:SF2">
    <property type="entry name" value="RING-TYPE E3 UBIQUITIN TRANSFERASE"/>
    <property type="match status" value="1"/>
</dbReference>
<evidence type="ECO:0000256" key="1">
    <source>
        <dbReference type="SAM" id="MobiDB-lite"/>
    </source>
</evidence>
<name>A2WTA1_ORYSI</name>
<organism evidence="2 3">
    <name type="scientific">Oryza sativa subsp. indica</name>
    <name type="common">Rice</name>
    <dbReference type="NCBI Taxonomy" id="39946"/>
    <lineage>
        <taxon>Eukaryota</taxon>
        <taxon>Viridiplantae</taxon>
        <taxon>Streptophyta</taxon>
        <taxon>Embryophyta</taxon>
        <taxon>Tracheophyta</taxon>
        <taxon>Spermatophyta</taxon>
        <taxon>Magnoliopsida</taxon>
        <taxon>Liliopsida</taxon>
        <taxon>Poales</taxon>
        <taxon>Poaceae</taxon>
        <taxon>BOP clade</taxon>
        <taxon>Oryzoideae</taxon>
        <taxon>Oryzeae</taxon>
        <taxon>Oryzinae</taxon>
        <taxon>Oryza</taxon>
        <taxon>Oryza sativa</taxon>
    </lineage>
</organism>